<name>A0ABS8FYY2_9FIRM</name>
<protein>
    <recommendedName>
        <fullName evidence="1">Alpha-L-glutamate ligase-related protein ATP-grasp domain-containing protein</fullName>
    </recommendedName>
</protein>
<keyword evidence="3" id="KW-1185">Reference proteome</keyword>
<evidence type="ECO:0000313" key="2">
    <source>
        <dbReference type="EMBL" id="MCC2255188.1"/>
    </source>
</evidence>
<reference evidence="2 3" key="1">
    <citation type="submission" date="2021-10" db="EMBL/GenBank/DDBJ databases">
        <title>Anaerobic single-cell dispensing facilitates the cultivation of human gut bacteria.</title>
        <authorList>
            <person name="Afrizal A."/>
        </authorList>
    </citation>
    <scope>NUCLEOTIDE SEQUENCE [LARGE SCALE GENOMIC DNA]</scope>
    <source>
        <strain evidence="2 3">CLA-AA-H200</strain>
    </source>
</reference>
<proteinExistence type="predicted"/>
<gene>
    <name evidence="2" type="ORF">LKD70_12295</name>
</gene>
<sequence>MNKLKRISRRLSDLLFYLFNRKKGYSRYYAEFYRHEMKEAYKKANLPKKEKDWAFKRGFNPWRIRQYGLNENNYKSIISDRDYFYLYSINNSYSVFIDNKLTTKYILAPFDKFMPKYYFHILKDRGIMKLMDCPKDLCENIEGVLQLLERDKVLAVKQAAGTYGIGFYKITFDGNDYFANSQRYSRKELSELISGLDDYIITEYVIMHSELAKINPNAVNTVRVTLINEHGNDPIIPFAFWRIGTKKSGSVDNVAQGGMVCKVDVKTGHFYDGQVLIDHVYTDVKVHPDSGVELEGYLPNWSIVINELLNISNYLPQLKWLGFDIAITEDGFKIIEINSHHGLHKAHEYPKEINDFLFRELEAKKKKYGC</sequence>
<dbReference type="RefSeq" id="WP_227708268.1">
    <property type="nucleotide sequence ID" value="NZ_JAJEQX010000023.1"/>
</dbReference>
<evidence type="ECO:0000313" key="3">
    <source>
        <dbReference type="Proteomes" id="UP001198151"/>
    </source>
</evidence>
<dbReference type="Pfam" id="PF14397">
    <property type="entry name" value="ATPgrasp_ST"/>
    <property type="match status" value="1"/>
</dbReference>
<dbReference type="InterPro" id="IPR039523">
    <property type="entry name" value="RimK-rel_E_lig_ATP-grasp"/>
</dbReference>
<dbReference type="Proteomes" id="UP001198151">
    <property type="component" value="Unassembled WGS sequence"/>
</dbReference>
<feature type="domain" description="Alpha-L-glutamate ligase-related protein ATP-grasp" evidence="1">
    <location>
        <begin position="91"/>
        <end position="344"/>
    </location>
</feature>
<accession>A0ABS8FYY2</accession>
<organism evidence="2 3">
    <name type="scientific">Ruminococcus turbiniformis</name>
    <dbReference type="NCBI Taxonomy" id="2881258"/>
    <lineage>
        <taxon>Bacteria</taxon>
        <taxon>Bacillati</taxon>
        <taxon>Bacillota</taxon>
        <taxon>Clostridia</taxon>
        <taxon>Eubacteriales</taxon>
        <taxon>Oscillospiraceae</taxon>
        <taxon>Ruminococcus</taxon>
    </lineage>
</organism>
<evidence type="ECO:0000259" key="1">
    <source>
        <dbReference type="Pfam" id="PF14397"/>
    </source>
</evidence>
<comment type="caution">
    <text evidence="2">The sequence shown here is derived from an EMBL/GenBank/DDBJ whole genome shotgun (WGS) entry which is preliminary data.</text>
</comment>
<dbReference type="SUPFAM" id="SSF56059">
    <property type="entry name" value="Glutathione synthetase ATP-binding domain-like"/>
    <property type="match status" value="1"/>
</dbReference>
<dbReference type="EMBL" id="JAJEQX010000023">
    <property type="protein sequence ID" value="MCC2255188.1"/>
    <property type="molecule type" value="Genomic_DNA"/>
</dbReference>